<dbReference type="STRING" id="343013.SAMN04489707_10282"/>
<protein>
    <recommendedName>
        <fullName evidence="3">Transposase</fullName>
    </recommendedName>
</protein>
<dbReference type="RefSeq" id="WP_054256743.1">
    <property type="nucleotide sequence ID" value="NZ_CYIG01000023.1"/>
</dbReference>
<name>A0A1I7JML9_9BURK</name>
<reference evidence="1 2" key="1">
    <citation type="submission" date="2016-10" db="EMBL/GenBank/DDBJ databases">
        <authorList>
            <person name="de Groot N.N."/>
        </authorList>
    </citation>
    <scope>NUCLEOTIDE SEQUENCE [LARGE SCALE GENOMIC DNA]</scope>
    <source>
        <strain evidence="1 2">R-24608</strain>
    </source>
</reference>
<evidence type="ECO:0000313" key="2">
    <source>
        <dbReference type="Proteomes" id="UP000183656"/>
    </source>
</evidence>
<organism evidence="1 2">
    <name type="scientific">Paenacidovorax caeni</name>
    <dbReference type="NCBI Taxonomy" id="343013"/>
    <lineage>
        <taxon>Bacteria</taxon>
        <taxon>Pseudomonadati</taxon>
        <taxon>Pseudomonadota</taxon>
        <taxon>Betaproteobacteria</taxon>
        <taxon>Burkholderiales</taxon>
        <taxon>Comamonadaceae</taxon>
        <taxon>Paenacidovorax</taxon>
    </lineage>
</organism>
<evidence type="ECO:0000313" key="1">
    <source>
        <dbReference type="EMBL" id="SFU86411.1"/>
    </source>
</evidence>
<accession>A0A1I7JML9</accession>
<proteinExistence type="predicted"/>
<dbReference type="AlphaFoldDB" id="A0A1I7JML9"/>
<gene>
    <name evidence="1" type="ORF">SAMN04489707_10282</name>
</gene>
<dbReference type="OrthoDB" id="9097377at2"/>
<dbReference type="EMBL" id="FPBX01000028">
    <property type="protein sequence ID" value="SFU86411.1"/>
    <property type="molecule type" value="Genomic_DNA"/>
</dbReference>
<sequence length="122" mass="13527">MAAKSQVDKYFEALERLKSRKEPINNDAVAKEAGSGKGSIKKSRPGYAALIAAIEQAAAEQKQVKAATDPTPQLRQQLALVQQRLDSALEREVCLLDEVYHLREENRQLKQGRLSVVSKNTP</sequence>
<evidence type="ECO:0008006" key="3">
    <source>
        <dbReference type="Google" id="ProtNLM"/>
    </source>
</evidence>
<keyword evidence="2" id="KW-1185">Reference proteome</keyword>
<dbReference type="Proteomes" id="UP000183656">
    <property type="component" value="Unassembled WGS sequence"/>
</dbReference>